<dbReference type="Proteomes" id="UP000829196">
    <property type="component" value="Unassembled WGS sequence"/>
</dbReference>
<dbReference type="Gene3D" id="2.100.10.30">
    <property type="entry name" value="Jacalin-like lectin domain"/>
    <property type="match status" value="1"/>
</dbReference>
<dbReference type="SUPFAM" id="SSF51101">
    <property type="entry name" value="Mannose-binding lectins"/>
    <property type="match status" value="1"/>
</dbReference>
<dbReference type="GO" id="GO:0030246">
    <property type="term" value="F:carbohydrate binding"/>
    <property type="evidence" value="ECO:0007669"/>
    <property type="project" value="UniProtKB-KW"/>
</dbReference>
<keyword evidence="4" id="KW-1185">Reference proteome</keyword>
<dbReference type="OrthoDB" id="1901752at2759"/>
<sequence length="191" mass="20956">MRFSIKCPLISVSGHYDSIFGYNSRLGEVPCIWSIKFKTISGETYGPYGLEIGIPFSYESDSKGLAGFHGKLRSDINFNYLSYLGVYVHSSATKAANSGLNSSRHERIHDVVKVGISFAILAAFVKSHSTINNRHSVAAFVFVVLPSSSHSTFKMSLHSRKSQPPALDNGKLRLFVVAVLGASHFSRLNLL</sequence>
<dbReference type="EMBL" id="JAGYWB010000006">
    <property type="protein sequence ID" value="KAI0518834.1"/>
    <property type="molecule type" value="Genomic_DNA"/>
</dbReference>
<evidence type="ECO:0000256" key="1">
    <source>
        <dbReference type="ARBA" id="ARBA00022734"/>
    </source>
</evidence>
<organism evidence="3 4">
    <name type="scientific">Dendrobium nobile</name>
    <name type="common">Orchid</name>
    <dbReference type="NCBI Taxonomy" id="94219"/>
    <lineage>
        <taxon>Eukaryota</taxon>
        <taxon>Viridiplantae</taxon>
        <taxon>Streptophyta</taxon>
        <taxon>Embryophyta</taxon>
        <taxon>Tracheophyta</taxon>
        <taxon>Spermatophyta</taxon>
        <taxon>Magnoliopsida</taxon>
        <taxon>Liliopsida</taxon>
        <taxon>Asparagales</taxon>
        <taxon>Orchidaceae</taxon>
        <taxon>Epidendroideae</taxon>
        <taxon>Malaxideae</taxon>
        <taxon>Dendrobiinae</taxon>
        <taxon>Dendrobium</taxon>
    </lineage>
</organism>
<evidence type="ECO:0000259" key="2">
    <source>
        <dbReference type="PROSITE" id="PS51752"/>
    </source>
</evidence>
<reference evidence="3" key="1">
    <citation type="journal article" date="2022" name="Front. Genet.">
        <title>Chromosome-Scale Assembly of the Dendrobium nobile Genome Provides Insights Into the Molecular Mechanism of the Biosynthesis of the Medicinal Active Ingredient of Dendrobium.</title>
        <authorList>
            <person name="Xu Q."/>
            <person name="Niu S.-C."/>
            <person name="Li K.-L."/>
            <person name="Zheng P.-J."/>
            <person name="Zhang X.-J."/>
            <person name="Jia Y."/>
            <person name="Liu Y."/>
            <person name="Niu Y.-X."/>
            <person name="Yu L.-H."/>
            <person name="Chen D.-F."/>
            <person name="Zhang G.-Q."/>
        </authorList>
    </citation>
    <scope>NUCLEOTIDE SEQUENCE</scope>
    <source>
        <tissue evidence="3">Leaf</tissue>
    </source>
</reference>
<dbReference type="AlphaFoldDB" id="A0A8T3BU20"/>
<dbReference type="InterPro" id="IPR036404">
    <property type="entry name" value="Jacalin-like_lectin_dom_sf"/>
</dbReference>
<dbReference type="PANTHER" id="PTHR47293:SF15">
    <property type="entry name" value="JACALIN-RELATED LECTIN 19"/>
    <property type="match status" value="1"/>
</dbReference>
<keyword evidence="1" id="KW-0430">Lectin</keyword>
<proteinExistence type="predicted"/>
<evidence type="ECO:0000313" key="4">
    <source>
        <dbReference type="Proteomes" id="UP000829196"/>
    </source>
</evidence>
<protein>
    <recommendedName>
        <fullName evidence="2">Jacalin-type lectin domain-containing protein</fullName>
    </recommendedName>
</protein>
<comment type="caution">
    <text evidence="3">The sequence shown here is derived from an EMBL/GenBank/DDBJ whole genome shotgun (WGS) entry which is preliminary data.</text>
</comment>
<dbReference type="SMR" id="A0A8T3BU20"/>
<dbReference type="Pfam" id="PF01419">
    <property type="entry name" value="Jacalin"/>
    <property type="match status" value="1"/>
</dbReference>
<gene>
    <name evidence="3" type="ORF">KFK09_006270</name>
</gene>
<dbReference type="PANTHER" id="PTHR47293">
    <property type="entry name" value="JACALIN-RELATED LECTIN 3"/>
    <property type="match status" value="1"/>
</dbReference>
<dbReference type="InterPro" id="IPR001229">
    <property type="entry name" value="Jacalin-like_lectin_dom"/>
</dbReference>
<dbReference type="PROSITE" id="PS51752">
    <property type="entry name" value="JACALIN_LECTIN"/>
    <property type="match status" value="1"/>
</dbReference>
<accession>A0A8T3BU20</accession>
<feature type="domain" description="Jacalin-type lectin" evidence="2">
    <location>
        <begin position="1"/>
        <end position="90"/>
    </location>
</feature>
<name>A0A8T3BU20_DENNO</name>
<evidence type="ECO:0000313" key="3">
    <source>
        <dbReference type="EMBL" id="KAI0518834.1"/>
    </source>
</evidence>